<protein>
    <recommendedName>
        <fullName evidence="3">Thymidylate kinase</fullName>
    </recommendedName>
</protein>
<evidence type="ECO:0000313" key="2">
    <source>
        <dbReference type="Proteomes" id="UP000676079"/>
    </source>
</evidence>
<keyword evidence="2" id="KW-1185">Reference proteome</keyword>
<dbReference type="EMBL" id="CP074133">
    <property type="protein sequence ID" value="QUX25190.1"/>
    <property type="molecule type" value="Genomic_DNA"/>
</dbReference>
<dbReference type="SUPFAM" id="SSF52540">
    <property type="entry name" value="P-loop containing nucleoside triphosphate hydrolases"/>
    <property type="match status" value="1"/>
</dbReference>
<proteinExistence type="predicted"/>
<sequence>MTGFVSLNGPDNSGKSTQVRMLADGWEGFCDLGPVHRHDPVPWSRVSGQDYAAWWFATSTTEELTAMLFAGHAKRARALPPGRTGLLDRGWYMLLATAIATCAVKESVSVEGAWHRVRALVGAEEPEPCELPVLLLPSTDTERSIAIARRRDHSPWTGTYLDYQMHLHRVLLRMAHQDVFVEVVSDDLLNADETHVRIRRALLARGIGAPANR</sequence>
<dbReference type="InterPro" id="IPR027417">
    <property type="entry name" value="P-loop_NTPase"/>
</dbReference>
<evidence type="ECO:0000313" key="1">
    <source>
        <dbReference type="EMBL" id="QUX25190.1"/>
    </source>
</evidence>
<reference evidence="1 2" key="1">
    <citation type="submission" date="2021-05" db="EMBL/GenBank/DDBJ databases">
        <title>Direct Submission.</title>
        <authorList>
            <person name="Li K."/>
            <person name="Gao J."/>
        </authorList>
    </citation>
    <scope>NUCLEOTIDE SEQUENCE [LARGE SCALE GENOMIC DNA]</scope>
    <source>
        <strain evidence="1 2">Mg02</strain>
    </source>
</reference>
<gene>
    <name evidence="1" type="ORF">KGD84_13545</name>
</gene>
<evidence type="ECO:0008006" key="3">
    <source>
        <dbReference type="Google" id="ProtNLM"/>
    </source>
</evidence>
<dbReference type="Proteomes" id="UP000676079">
    <property type="component" value="Chromosome"/>
</dbReference>
<name>A0ABX8BSH2_9ACTN</name>
<accession>A0ABX8BSH2</accession>
<dbReference type="Gene3D" id="3.40.50.300">
    <property type="entry name" value="P-loop containing nucleotide triphosphate hydrolases"/>
    <property type="match status" value="1"/>
</dbReference>
<organism evidence="1 2">
    <name type="scientific">Nocardiopsis changdeensis</name>
    <dbReference type="NCBI Taxonomy" id="2831969"/>
    <lineage>
        <taxon>Bacteria</taxon>
        <taxon>Bacillati</taxon>
        <taxon>Actinomycetota</taxon>
        <taxon>Actinomycetes</taxon>
        <taxon>Streptosporangiales</taxon>
        <taxon>Nocardiopsidaceae</taxon>
        <taxon>Nocardiopsis</taxon>
    </lineage>
</organism>
<dbReference type="RefSeq" id="WP_220560701.1">
    <property type="nucleotide sequence ID" value="NZ_CP074133.1"/>
</dbReference>